<name>A0ABN7T025_OIKDI</name>
<evidence type="ECO:0000256" key="1">
    <source>
        <dbReference type="SAM" id="MobiDB-lite"/>
    </source>
</evidence>
<feature type="region of interest" description="Disordered" evidence="1">
    <location>
        <begin position="54"/>
        <end position="135"/>
    </location>
</feature>
<keyword evidence="3" id="KW-1185">Reference proteome</keyword>
<accession>A0ABN7T025</accession>
<reference evidence="2 3" key="1">
    <citation type="submission" date="2021-04" db="EMBL/GenBank/DDBJ databases">
        <authorList>
            <person name="Bliznina A."/>
        </authorList>
    </citation>
    <scope>NUCLEOTIDE SEQUENCE [LARGE SCALE GENOMIC DNA]</scope>
</reference>
<dbReference type="Proteomes" id="UP001158576">
    <property type="component" value="Chromosome 1"/>
</dbReference>
<dbReference type="EMBL" id="OU015566">
    <property type="protein sequence ID" value="CAG5107078.1"/>
    <property type="molecule type" value="Genomic_DNA"/>
</dbReference>
<proteinExistence type="predicted"/>
<feature type="compositionally biased region" description="Acidic residues" evidence="1">
    <location>
        <begin position="75"/>
        <end position="85"/>
    </location>
</feature>
<evidence type="ECO:0000313" key="3">
    <source>
        <dbReference type="Proteomes" id="UP001158576"/>
    </source>
</evidence>
<organism evidence="2 3">
    <name type="scientific">Oikopleura dioica</name>
    <name type="common">Tunicate</name>
    <dbReference type="NCBI Taxonomy" id="34765"/>
    <lineage>
        <taxon>Eukaryota</taxon>
        <taxon>Metazoa</taxon>
        <taxon>Chordata</taxon>
        <taxon>Tunicata</taxon>
        <taxon>Appendicularia</taxon>
        <taxon>Copelata</taxon>
        <taxon>Oikopleuridae</taxon>
        <taxon>Oikopleura</taxon>
    </lineage>
</organism>
<feature type="region of interest" description="Disordered" evidence="1">
    <location>
        <begin position="1"/>
        <end position="21"/>
    </location>
</feature>
<sequence length="135" mass="15351">MAPKKNLKKKKRTARKSLNRRVSRAARLAILQEEPASMKTDADEFDQDAIECGIRLSLLEQQPSQQDNNKKKDDDNESSSEDGDPESSGPEDPASMKMDPYDEEAVERAIKLSLLEQKSSKKDEKKKKDKEDNKE</sequence>
<gene>
    <name evidence="2" type="ORF">OKIOD_LOCUS11900</name>
</gene>
<evidence type="ECO:0000313" key="2">
    <source>
        <dbReference type="EMBL" id="CAG5107078.1"/>
    </source>
</evidence>
<protein>
    <submittedName>
        <fullName evidence="2">Oidioi.mRNA.OKI2018_I69.chr1.g3135.t1.cds</fullName>
    </submittedName>
</protein>